<evidence type="ECO:0000313" key="2">
    <source>
        <dbReference type="EMBL" id="MBW0476553.1"/>
    </source>
</evidence>
<name>A0A9Q3C406_9BASI</name>
<proteinExistence type="predicted"/>
<organism evidence="2 3">
    <name type="scientific">Austropuccinia psidii MF-1</name>
    <dbReference type="NCBI Taxonomy" id="1389203"/>
    <lineage>
        <taxon>Eukaryota</taxon>
        <taxon>Fungi</taxon>
        <taxon>Dikarya</taxon>
        <taxon>Basidiomycota</taxon>
        <taxon>Pucciniomycotina</taxon>
        <taxon>Pucciniomycetes</taxon>
        <taxon>Pucciniales</taxon>
        <taxon>Sphaerophragmiaceae</taxon>
        <taxon>Austropuccinia</taxon>
    </lineage>
</organism>
<evidence type="ECO:0000313" key="3">
    <source>
        <dbReference type="Proteomes" id="UP000765509"/>
    </source>
</evidence>
<evidence type="ECO:0000256" key="1">
    <source>
        <dbReference type="SAM" id="MobiDB-lite"/>
    </source>
</evidence>
<feature type="region of interest" description="Disordered" evidence="1">
    <location>
        <begin position="71"/>
        <end position="120"/>
    </location>
</feature>
<accession>A0A9Q3C406</accession>
<keyword evidence="3" id="KW-1185">Reference proteome</keyword>
<dbReference type="EMBL" id="AVOT02004506">
    <property type="protein sequence ID" value="MBW0476553.1"/>
    <property type="molecule type" value="Genomic_DNA"/>
</dbReference>
<feature type="compositionally biased region" description="Polar residues" evidence="1">
    <location>
        <begin position="71"/>
        <end position="112"/>
    </location>
</feature>
<sequence>MDNKRFNPALHWDKLGASFQKICLKEIPFKDLMVITKGFNPNTKFKILEERATRIREDQATIQAIEEQFNHTEPTLIPSSSQGVDQPNSPVGPHNSQNIRSVTKSHYSSQYHIVSRRRQG</sequence>
<protein>
    <submittedName>
        <fullName evidence="2">Uncharacterized protein</fullName>
    </submittedName>
</protein>
<comment type="caution">
    <text evidence="2">The sequence shown here is derived from an EMBL/GenBank/DDBJ whole genome shotgun (WGS) entry which is preliminary data.</text>
</comment>
<dbReference type="Proteomes" id="UP000765509">
    <property type="component" value="Unassembled WGS sequence"/>
</dbReference>
<dbReference type="AlphaFoldDB" id="A0A9Q3C406"/>
<reference evidence="2" key="1">
    <citation type="submission" date="2021-03" db="EMBL/GenBank/DDBJ databases">
        <title>Draft genome sequence of rust myrtle Austropuccinia psidii MF-1, a brazilian biotype.</title>
        <authorList>
            <person name="Quecine M.C."/>
            <person name="Pachon D.M.R."/>
            <person name="Bonatelli M.L."/>
            <person name="Correr F.H."/>
            <person name="Franceschini L.M."/>
            <person name="Leite T.F."/>
            <person name="Margarido G.R.A."/>
            <person name="Almeida C.A."/>
            <person name="Ferrarezi J.A."/>
            <person name="Labate C.A."/>
        </authorList>
    </citation>
    <scope>NUCLEOTIDE SEQUENCE</scope>
    <source>
        <strain evidence="2">MF-1</strain>
    </source>
</reference>
<gene>
    <name evidence="2" type="ORF">O181_016268</name>
</gene>